<dbReference type="GO" id="GO:0005886">
    <property type="term" value="C:plasma membrane"/>
    <property type="evidence" value="ECO:0007669"/>
    <property type="project" value="UniProtKB-SubCell"/>
</dbReference>
<feature type="transmembrane region" description="Helical" evidence="6">
    <location>
        <begin position="175"/>
        <end position="196"/>
    </location>
</feature>
<evidence type="ECO:0000256" key="6">
    <source>
        <dbReference type="SAM" id="Phobius"/>
    </source>
</evidence>
<keyword evidence="3 6" id="KW-1133">Transmembrane helix</keyword>
<evidence type="ECO:0000256" key="4">
    <source>
        <dbReference type="ARBA" id="ARBA00023136"/>
    </source>
</evidence>
<dbReference type="EMBL" id="JAAMOX010000002">
    <property type="protein sequence ID" value="NIH54100.1"/>
    <property type="molecule type" value="Genomic_DNA"/>
</dbReference>
<feature type="transmembrane region" description="Helical" evidence="6">
    <location>
        <begin position="315"/>
        <end position="332"/>
    </location>
</feature>
<dbReference type="PANTHER" id="PTHR23546">
    <property type="entry name" value="TRANSPORT PROTEIN"/>
    <property type="match status" value="1"/>
</dbReference>
<feature type="transmembrane region" description="Helical" evidence="6">
    <location>
        <begin position="283"/>
        <end position="303"/>
    </location>
</feature>
<evidence type="ECO:0000256" key="1">
    <source>
        <dbReference type="ARBA" id="ARBA00004651"/>
    </source>
</evidence>
<dbReference type="SUPFAM" id="SSF103473">
    <property type="entry name" value="MFS general substrate transporter"/>
    <property type="match status" value="1"/>
</dbReference>
<gene>
    <name evidence="8" type="ORF">FHX76_001996</name>
</gene>
<feature type="transmembrane region" description="Helical" evidence="6">
    <location>
        <begin position="371"/>
        <end position="392"/>
    </location>
</feature>
<proteinExistence type="predicted"/>
<evidence type="ECO:0000313" key="9">
    <source>
        <dbReference type="Proteomes" id="UP000541033"/>
    </source>
</evidence>
<name>A0A7X5TTE3_9MICO</name>
<feature type="transmembrane region" description="Helical" evidence="6">
    <location>
        <begin position="71"/>
        <end position="91"/>
    </location>
</feature>
<feature type="transmembrane region" description="Helical" evidence="6">
    <location>
        <begin position="398"/>
        <end position="420"/>
    </location>
</feature>
<accession>A0A7X5TTE3</accession>
<dbReference type="InterPro" id="IPR020846">
    <property type="entry name" value="MFS_dom"/>
</dbReference>
<evidence type="ECO:0000256" key="3">
    <source>
        <dbReference type="ARBA" id="ARBA00022989"/>
    </source>
</evidence>
<dbReference type="Proteomes" id="UP000541033">
    <property type="component" value="Unassembled WGS sequence"/>
</dbReference>
<feature type="transmembrane region" description="Helical" evidence="6">
    <location>
        <begin position="136"/>
        <end position="163"/>
    </location>
</feature>
<feature type="transmembrane region" description="Helical" evidence="6">
    <location>
        <begin position="246"/>
        <end position="271"/>
    </location>
</feature>
<dbReference type="InterPro" id="IPR036259">
    <property type="entry name" value="MFS_trans_sf"/>
</dbReference>
<feature type="transmembrane region" description="Helical" evidence="6">
    <location>
        <begin position="338"/>
        <end position="359"/>
    </location>
</feature>
<protein>
    <submittedName>
        <fullName evidence="8">MFS family permease</fullName>
    </submittedName>
</protein>
<feature type="transmembrane region" description="Helical" evidence="6">
    <location>
        <begin position="38"/>
        <end position="59"/>
    </location>
</feature>
<dbReference type="GO" id="GO:0022857">
    <property type="term" value="F:transmembrane transporter activity"/>
    <property type="evidence" value="ECO:0007669"/>
    <property type="project" value="InterPro"/>
</dbReference>
<feature type="transmembrane region" description="Helical" evidence="6">
    <location>
        <begin position="103"/>
        <end position="124"/>
    </location>
</feature>
<evidence type="ECO:0000313" key="8">
    <source>
        <dbReference type="EMBL" id="NIH54100.1"/>
    </source>
</evidence>
<dbReference type="PROSITE" id="PS50850">
    <property type="entry name" value="MFS"/>
    <property type="match status" value="1"/>
</dbReference>
<keyword evidence="4 6" id="KW-0472">Membrane</keyword>
<dbReference type="Gene3D" id="1.20.1250.20">
    <property type="entry name" value="MFS general substrate transporter like domains"/>
    <property type="match status" value="1"/>
</dbReference>
<comment type="subcellular location">
    <subcellularLocation>
        <location evidence="1">Cell membrane</location>
        <topology evidence="1">Multi-pass membrane protein</topology>
    </subcellularLocation>
</comment>
<dbReference type="RefSeq" id="WP_167150518.1">
    <property type="nucleotide sequence ID" value="NZ_JAAMOX010000002.1"/>
</dbReference>
<dbReference type="InterPro" id="IPR001958">
    <property type="entry name" value="Tet-R_TetA/multi-R_MdtG-like"/>
</dbReference>
<dbReference type="Pfam" id="PF07690">
    <property type="entry name" value="MFS_1"/>
    <property type="match status" value="1"/>
</dbReference>
<feature type="domain" description="Major facilitator superfamily (MFS) profile" evidence="7">
    <location>
        <begin position="36"/>
        <end position="425"/>
    </location>
</feature>
<reference evidence="8 9" key="1">
    <citation type="submission" date="2020-02" db="EMBL/GenBank/DDBJ databases">
        <title>Sequencing the genomes of 1000 actinobacteria strains.</title>
        <authorList>
            <person name="Klenk H.-P."/>
        </authorList>
    </citation>
    <scope>NUCLEOTIDE SEQUENCE [LARGE SCALE GENOMIC DNA]</scope>
    <source>
        <strain evidence="8 9">DSM 27960</strain>
    </source>
</reference>
<feature type="transmembrane region" description="Helical" evidence="6">
    <location>
        <begin position="202"/>
        <end position="225"/>
    </location>
</feature>
<evidence type="ECO:0000256" key="2">
    <source>
        <dbReference type="ARBA" id="ARBA00022692"/>
    </source>
</evidence>
<evidence type="ECO:0000259" key="7">
    <source>
        <dbReference type="PROSITE" id="PS50850"/>
    </source>
</evidence>
<sequence length="426" mass="44155">MNSPDTASIPLPASTDSVPARPLGDTSAEDPSAQPPQIGLALSAVLLMYTGQMILNPIIAPLSREVGLAEWQVGVMVSVAALSIVLSSQFWGRKSQSWGRKPVLVGVLSLGAAAMAGFAALSWLGIEGILTGTPLWILFVLVRGLVFGVAIAAVAPTVQAYIADVTTSEQSRIRGMAGVGAAQGIAMVGGATLGGILASVSLLLPIVIIPVVLGGAAILLAVRLRPEAKRELIEHPVRVSPFDPRVWPFLIAGFGMYTSLGFIQIITGFIIQDRNHLDGQATALFTGISLLTAGIGMVLAQSLIVPRVSWHPSRLLRVGAVVALLGFALLTMNAGLAILIAAIFLVGLGLGIAMPGYTAGPSLLMDRDEQGGLAGILGANTALTFVVAPTAATALYGVWPLLPILVSVAVMIGLSIFLALHPRFRR</sequence>
<dbReference type="PANTHER" id="PTHR23546:SF1">
    <property type="entry name" value="MEMBRANE PROTEIN"/>
    <property type="match status" value="1"/>
</dbReference>
<evidence type="ECO:0000256" key="5">
    <source>
        <dbReference type="SAM" id="MobiDB-lite"/>
    </source>
</evidence>
<dbReference type="PRINTS" id="PR01035">
    <property type="entry name" value="TCRTETA"/>
</dbReference>
<dbReference type="InterPro" id="IPR011701">
    <property type="entry name" value="MFS"/>
</dbReference>
<keyword evidence="9" id="KW-1185">Reference proteome</keyword>
<keyword evidence="2 6" id="KW-0812">Transmembrane</keyword>
<dbReference type="AlphaFoldDB" id="A0A7X5TTE3"/>
<comment type="caution">
    <text evidence="8">The sequence shown here is derived from an EMBL/GenBank/DDBJ whole genome shotgun (WGS) entry which is preliminary data.</text>
</comment>
<feature type="region of interest" description="Disordered" evidence="5">
    <location>
        <begin position="1"/>
        <end position="35"/>
    </location>
</feature>
<organism evidence="8 9">
    <name type="scientific">Lysinibacter cavernae</name>
    <dbReference type="NCBI Taxonomy" id="1640652"/>
    <lineage>
        <taxon>Bacteria</taxon>
        <taxon>Bacillati</taxon>
        <taxon>Actinomycetota</taxon>
        <taxon>Actinomycetes</taxon>
        <taxon>Micrococcales</taxon>
        <taxon>Microbacteriaceae</taxon>
        <taxon>Lysinibacter</taxon>
    </lineage>
</organism>